<keyword evidence="5 8" id="KW-0255">Endonuclease</keyword>
<evidence type="ECO:0000256" key="6">
    <source>
        <dbReference type="ARBA" id="ARBA00022801"/>
    </source>
</evidence>
<evidence type="ECO:0000259" key="9">
    <source>
        <dbReference type="SMART" id="SM00092"/>
    </source>
</evidence>
<keyword evidence="11" id="KW-1185">Reference proteome</keyword>
<evidence type="ECO:0000313" key="11">
    <source>
        <dbReference type="Proteomes" id="UP001364617"/>
    </source>
</evidence>
<keyword evidence="6 8" id="KW-0378">Hydrolase</keyword>
<dbReference type="Pfam" id="PF00074">
    <property type="entry name" value="RnaseA"/>
    <property type="match status" value="1"/>
</dbReference>
<dbReference type="GO" id="GO:0016787">
    <property type="term" value="F:hydrolase activity"/>
    <property type="evidence" value="ECO:0007669"/>
    <property type="project" value="UniProtKB-KW"/>
</dbReference>
<comment type="caution">
    <text evidence="10">The sequence shown here is derived from an EMBL/GenBank/DDBJ whole genome shotgun (WGS) entry which is preliminary data.</text>
</comment>
<proteinExistence type="inferred from homology"/>
<accession>A0AAN9CGJ2</accession>
<dbReference type="PANTHER" id="PTHR11437">
    <property type="entry name" value="RIBONUCLEASE"/>
    <property type="match status" value="1"/>
</dbReference>
<reference evidence="10 11" key="1">
    <citation type="submission" date="2024-02" db="EMBL/GenBank/DDBJ databases">
        <title>Chromosome-level genome assembly of the Eurasian Minnow (Phoxinus phoxinus).</title>
        <authorList>
            <person name="Oriowo T.O."/>
            <person name="Martin S."/>
            <person name="Stange M."/>
            <person name="Chrysostomakis Y."/>
            <person name="Brown T."/>
            <person name="Winkler S."/>
            <person name="Kukowka S."/>
            <person name="Myers E.W."/>
            <person name="Bohne A."/>
        </authorList>
    </citation>
    <scope>NUCLEOTIDE SEQUENCE [LARGE SCALE GENOMIC DNA]</scope>
    <source>
        <strain evidence="10">ZFMK-TIS-60720</strain>
        <tissue evidence="10">Whole Organism</tissue>
    </source>
</reference>
<dbReference type="Gene3D" id="3.10.130.10">
    <property type="entry name" value="Ribonuclease A-like domain"/>
    <property type="match status" value="1"/>
</dbReference>
<feature type="chain" id="PRO_5042670804" description="Ribonuclease A-domain domain-containing protein" evidence="8">
    <location>
        <begin position="23"/>
        <end position="141"/>
    </location>
</feature>
<evidence type="ECO:0000256" key="1">
    <source>
        <dbReference type="ARBA" id="ARBA00004613"/>
    </source>
</evidence>
<comment type="similarity">
    <text evidence="2 8">Belongs to the pancreatic ribonuclease family.</text>
</comment>
<dbReference type="InterPro" id="IPR001427">
    <property type="entry name" value="RNaseA"/>
</dbReference>
<protein>
    <recommendedName>
        <fullName evidence="9">Ribonuclease A-domain domain-containing protein</fullName>
    </recommendedName>
</protein>
<dbReference type="PANTHER" id="PTHR11437:SF10">
    <property type="entry name" value="ANGIOGENIN-RELATED"/>
    <property type="match status" value="1"/>
</dbReference>
<organism evidence="10 11">
    <name type="scientific">Phoxinus phoxinus</name>
    <name type="common">Eurasian minnow</name>
    <dbReference type="NCBI Taxonomy" id="58324"/>
    <lineage>
        <taxon>Eukaryota</taxon>
        <taxon>Metazoa</taxon>
        <taxon>Chordata</taxon>
        <taxon>Craniata</taxon>
        <taxon>Vertebrata</taxon>
        <taxon>Euteleostomi</taxon>
        <taxon>Actinopterygii</taxon>
        <taxon>Neopterygii</taxon>
        <taxon>Teleostei</taxon>
        <taxon>Ostariophysi</taxon>
        <taxon>Cypriniformes</taxon>
        <taxon>Leuciscidae</taxon>
        <taxon>Phoxininae</taxon>
        <taxon>Phoxinus</taxon>
    </lineage>
</organism>
<comment type="subcellular location">
    <subcellularLocation>
        <location evidence="1">Secreted</location>
    </subcellularLocation>
</comment>
<dbReference type="GO" id="GO:0005576">
    <property type="term" value="C:extracellular region"/>
    <property type="evidence" value="ECO:0007669"/>
    <property type="project" value="UniProtKB-SubCell"/>
</dbReference>
<dbReference type="SMART" id="SM00092">
    <property type="entry name" value="RNAse_Pc"/>
    <property type="match status" value="1"/>
</dbReference>
<dbReference type="GO" id="GO:0050830">
    <property type="term" value="P:defense response to Gram-positive bacterium"/>
    <property type="evidence" value="ECO:0007669"/>
    <property type="project" value="TreeGrafter"/>
</dbReference>
<keyword evidence="3" id="KW-0964">Secreted</keyword>
<evidence type="ECO:0000256" key="3">
    <source>
        <dbReference type="ARBA" id="ARBA00022525"/>
    </source>
</evidence>
<dbReference type="InterPro" id="IPR036816">
    <property type="entry name" value="RNaseA-like_dom_sf"/>
</dbReference>
<dbReference type="GO" id="GO:0050829">
    <property type="term" value="P:defense response to Gram-negative bacterium"/>
    <property type="evidence" value="ECO:0007669"/>
    <property type="project" value="TreeGrafter"/>
</dbReference>
<evidence type="ECO:0000313" key="10">
    <source>
        <dbReference type="EMBL" id="KAK7136690.1"/>
    </source>
</evidence>
<evidence type="ECO:0000256" key="2">
    <source>
        <dbReference type="ARBA" id="ARBA00005600"/>
    </source>
</evidence>
<dbReference type="GO" id="GO:0004540">
    <property type="term" value="F:RNA nuclease activity"/>
    <property type="evidence" value="ECO:0007669"/>
    <property type="project" value="TreeGrafter"/>
</dbReference>
<dbReference type="PROSITE" id="PS00127">
    <property type="entry name" value="RNASE_PANCREATIC"/>
    <property type="match status" value="1"/>
</dbReference>
<dbReference type="AlphaFoldDB" id="A0AAN9CGJ2"/>
<dbReference type="SUPFAM" id="SSF54076">
    <property type="entry name" value="RNase A-like"/>
    <property type="match status" value="1"/>
</dbReference>
<dbReference type="GO" id="GO:0001525">
    <property type="term" value="P:angiogenesis"/>
    <property type="evidence" value="ECO:0007669"/>
    <property type="project" value="TreeGrafter"/>
</dbReference>
<dbReference type="CDD" id="cd06265">
    <property type="entry name" value="RNase_A_canonical"/>
    <property type="match status" value="1"/>
</dbReference>
<evidence type="ECO:0000256" key="5">
    <source>
        <dbReference type="ARBA" id="ARBA00022759"/>
    </source>
</evidence>
<evidence type="ECO:0000256" key="7">
    <source>
        <dbReference type="ARBA" id="ARBA00023157"/>
    </source>
</evidence>
<keyword evidence="4 8" id="KW-0540">Nuclease</keyword>
<dbReference type="Proteomes" id="UP001364617">
    <property type="component" value="Unassembled WGS sequence"/>
</dbReference>
<name>A0AAN9CGJ2_9TELE</name>
<dbReference type="EMBL" id="JAYKXH010000018">
    <property type="protein sequence ID" value="KAK7136690.1"/>
    <property type="molecule type" value="Genomic_DNA"/>
</dbReference>
<dbReference type="InterPro" id="IPR023411">
    <property type="entry name" value="RNaseA_AS"/>
</dbReference>
<gene>
    <name evidence="10" type="ORF">R3I93_016895</name>
</gene>
<feature type="domain" description="Ribonuclease A-domain" evidence="9">
    <location>
        <begin position="29"/>
        <end position="140"/>
    </location>
</feature>
<sequence>MEIHQSAVILLLVLCVSFSAHAQEPPPYVRDRYLKFLNQHRGPFVNVEMCTSEISKRNITAPDGGCKPVNTFIKAFTDYIDPVCGGGKDSKLFRSNQPFNVVTCTLEPEPKYPNCTYTGKLSTQYIVLGCIRGWPVHYEGQ</sequence>
<feature type="signal peptide" evidence="8">
    <location>
        <begin position="1"/>
        <end position="22"/>
    </location>
</feature>
<dbReference type="InterPro" id="IPR023412">
    <property type="entry name" value="RNaseA_domain"/>
</dbReference>
<dbReference type="GO" id="GO:0003676">
    <property type="term" value="F:nucleic acid binding"/>
    <property type="evidence" value="ECO:0007669"/>
    <property type="project" value="InterPro"/>
</dbReference>
<evidence type="ECO:0000256" key="4">
    <source>
        <dbReference type="ARBA" id="ARBA00022722"/>
    </source>
</evidence>
<keyword evidence="7" id="KW-1015">Disulfide bond</keyword>
<evidence type="ECO:0000256" key="8">
    <source>
        <dbReference type="RuleBase" id="RU000651"/>
    </source>
</evidence>
<keyword evidence="8" id="KW-0732">Signal</keyword>
<dbReference type="GO" id="GO:0004519">
    <property type="term" value="F:endonuclease activity"/>
    <property type="evidence" value="ECO:0007669"/>
    <property type="project" value="UniProtKB-KW"/>
</dbReference>